<evidence type="ECO:0000313" key="1">
    <source>
        <dbReference type="EMBL" id="KAK7062350.1"/>
    </source>
</evidence>
<dbReference type="AlphaFoldDB" id="A0AAW0EEW3"/>
<evidence type="ECO:0000313" key="2">
    <source>
        <dbReference type="Proteomes" id="UP001362999"/>
    </source>
</evidence>
<protein>
    <submittedName>
        <fullName evidence="1">F-box domain-containing protein</fullName>
    </submittedName>
</protein>
<keyword evidence="2" id="KW-1185">Reference proteome</keyword>
<name>A0AAW0EEW3_9AGAR</name>
<gene>
    <name evidence="1" type="ORF">R3P38DRAFT_2834832</name>
</gene>
<organism evidence="1 2">
    <name type="scientific">Favolaschia claudopus</name>
    <dbReference type="NCBI Taxonomy" id="2862362"/>
    <lineage>
        <taxon>Eukaryota</taxon>
        <taxon>Fungi</taxon>
        <taxon>Dikarya</taxon>
        <taxon>Basidiomycota</taxon>
        <taxon>Agaricomycotina</taxon>
        <taxon>Agaricomycetes</taxon>
        <taxon>Agaricomycetidae</taxon>
        <taxon>Agaricales</taxon>
        <taxon>Marasmiineae</taxon>
        <taxon>Mycenaceae</taxon>
        <taxon>Favolaschia</taxon>
    </lineage>
</organism>
<sequence length="487" mass="55433">MAGTWIHARLSSSLNAQELWADMYRSRIARHKAKIVEYEWEVEKCVEIQKSLTAPASYPVLSLPNEIMSEIFVHCLPDPSERSDFYALTTNTKLAPFLLLQVCSKWRRLAIATPMLWTALCLDFETPMHFFEAVILESFLSDFVMRAGSVPMSLDLIGNVEEQEDGQRVLSTLFNHVSPRLERLNLDTDIKYYHLLSFSFPRLRELSLGHGFNYEEDLANLEDHPIQTFRDTPLLQELYLFSGARPSQYTLQWKALSVLRADAFTSQDCVDALLLAPSLTSCTVGEVVSQPNLPNVLHSNMKGFDIYSFGGPYTLFQALAFPNLETLKMHYVDTDNVHVVEFISRFATSLLKLFAADVSLRSLHEMSLLTQLELSSPSTDFVTELLAKLNRTKHPSFLPQLQVVELGDCEPCHLNLALVHALSSRLRGDGVKLRTFRQIWAPRFEGIQVNWEEGIGSSLEKLRLESGMETYVGVPEYDPYRWIRSGL</sequence>
<accession>A0AAW0EEW3</accession>
<reference evidence="1 2" key="1">
    <citation type="journal article" date="2024" name="J Genomics">
        <title>Draft genome sequencing and assembly of Favolaschia claudopus CIRM-BRFM 2984 isolated from oak limbs.</title>
        <authorList>
            <person name="Navarro D."/>
            <person name="Drula E."/>
            <person name="Chaduli D."/>
            <person name="Cazenave R."/>
            <person name="Ahrendt S."/>
            <person name="Wang J."/>
            <person name="Lipzen A."/>
            <person name="Daum C."/>
            <person name="Barry K."/>
            <person name="Grigoriev I.V."/>
            <person name="Favel A."/>
            <person name="Rosso M.N."/>
            <person name="Martin F."/>
        </authorList>
    </citation>
    <scope>NUCLEOTIDE SEQUENCE [LARGE SCALE GENOMIC DNA]</scope>
    <source>
        <strain evidence="1 2">CIRM-BRFM 2984</strain>
    </source>
</reference>
<proteinExistence type="predicted"/>
<dbReference type="Proteomes" id="UP001362999">
    <property type="component" value="Unassembled WGS sequence"/>
</dbReference>
<dbReference type="EMBL" id="JAWWNJ010000002">
    <property type="protein sequence ID" value="KAK7062350.1"/>
    <property type="molecule type" value="Genomic_DNA"/>
</dbReference>
<comment type="caution">
    <text evidence="1">The sequence shown here is derived from an EMBL/GenBank/DDBJ whole genome shotgun (WGS) entry which is preliminary data.</text>
</comment>